<dbReference type="InterPro" id="IPR004027">
    <property type="entry name" value="SEC_C_motif"/>
</dbReference>
<organism evidence="2">
    <name type="scientific">bioreactor metagenome</name>
    <dbReference type="NCBI Taxonomy" id="1076179"/>
    <lineage>
        <taxon>unclassified sequences</taxon>
        <taxon>metagenomes</taxon>
        <taxon>ecological metagenomes</taxon>
    </lineage>
</organism>
<gene>
    <name evidence="2" type="primary">secA_46</name>
    <name evidence="2" type="ORF">SDC9_167006</name>
</gene>
<dbReference type="PANTHER" id="PTHR33747:SF1">
    <property type="entry name" value="ADENYLATE CYCLASE-ASSOCIATED CAP C-TERMINAL DOMAIN-CONTAINING PROTEIN"/>
    <property type="match status" value="1"/>
</dbReference>
<dbReference type="SUPFAM" id="SSF81886">
    <property type="entry name" value="Helical scaffold and wing domains of SecA"/>
    <property type="match status" value="1"/>
</dbReference>
<sequence length="75" mass="8422">MFDDMVQSIREDTITMILRMKVNRVPAKREQISKPIEPVGDSGPKPKRIDDKPGRNSPCPCGSGKKYKNCCGKDE</sequence>
<dbReference type="Gene3D" id="3.10.450.50">
    <property type="match status" value="1"/>
</dbReference>
<dbReference type="EMBL" id="VSSQ01067228">
    <property type="protein sequence ID" value="MPN19634.1"/>
    <property type="molecule type" value="Genomic_DNA"/>
</dbReference>
<evidence type="ECO:0000313" key="2">
    <source>
        <dbReference type="EMBL" id="MPN19634.1"/>
    </source>
</evidence>
<protein>
    <submittedName>
        <fullName evidence="2">Protein translocase subunit SecA</fullName>
    </submittedName>
</protein>
<dbReference type="AlphaFoldDB" id="A0A645G675"/>
<accession>A0A645G675</accession>
<feature type="region of interest" description="Disordered" evidence="1">
    <location>
        <begin position="28"/>
        <end position="65"/>
    </location>
</feature>
<comment type="caution">
    <text evidence="2">The sequence shown here is derived from an EMBL/GenBank/DDBJ whole genome shotgun (WGS) entry which is preliminary data.</text>
</comment>
<reference evidence="2" key="1">
    <citation type="submission" date="2019-08" db="EMBL/GenBank/DDBJ databases">
        <authorList>
            <person name="Kucharzyk K."/>
            <person name="Murdoch R.W."/>
            <person name="Higgins S."/>
            <person name="Loffler F."/>
        </authorList>
    </citation>
    <scope>NUCLEOTIDE SEQUENCE</scope>
</reference>
<proteinExistence type="predicted"/>
<evidence type="ECO:0000256" key="1">
    <source>
        <dbReference type="SAM" id="MobiDB-lite"/>
    </source>
</evidence>
<dbReference type="InterPro" id="IPR036266">
    <property type="entry name" value="SecA_Wing/Scaffold_sf"/>
</dbReference>
<name>A0A645G675_9ZZZZ</name>
<dbReference type="SUPFAM" id="SSF103642">
    <property type="entry name" value="Sec-C motif"/>
    <property type="match status" value="1"/>
</dbReference>
<dbReference type="Pfam" id="PF02810">
    <property type="entry name" value="SEC-C"/>
    <property type="match status" value="1"/>
</dbReference>
<dbReference type="PANTHER" id="PTHR33747">
    <property type="entry name" value="UPF0225 PROTEIN SCO1677"/>
    <property type="match status" value="1"/>
</dbReference>